<proteinExistence type="predicted"/>
<dbReference type="SUPFAM" id="SSF48576">
    <property type="entry name" value="Terpenoid synthases"/>
    <property type="match status" value="2"/>
</dbReference>
<dbReference type="PANTHER" id="PTHR12001:SF44">
    <property type="entry name" value="GERANYLGERANYL PYROPHOSPHATE SYNTHASE"/>
    <property type="match status" value="1"/>
</dbReference>
<dbReference type="Gene3D" id="1.10.600.10">
    <property type="entry name" value="Farnesyl Diphosphate Synthase"/>
    <property type="match status" value="2"/>
</dbReference>
<dbReference type="GO" id="GO:0043386">
    <property type="term" value="P:mycotoxin biosynthetic process"/>
    <property type="evidence" value="ECO:0007669"/>
    <property type="project" value="UniProtKB-ARBA"/>
</dbReference>
<organism evidence="5 6">
    <name type="scientific">Xylaria bambusicola</name>
    <dbReference type="NCBI Taxonomy" id="326684"/>
    <lineage>
        <taxon>Eukaryota</taxon>
        <taxon>Fungi</taxon>
        <taxon>Dikarya</taxon>
        <taxon>Ascomycota</taxon>
        <taxon>Pezizomycotina</taxon>
        <taxon>Sordariomycetes</taxon>
        <taxon>Xylariomycetidae</taxon>
        <taxon>Xylariales</taxon>
        <taxon>Xylariaceae</taxon>
        <taxon>Xylaria</taxon>
    </lineage>
</organism>
<dbReference type="GO" id="GO:0046872">
    <property type="term" value="F:metal ion binding"/>
    <property type="evidence" value="ECO:0007669"/>
    <property type="project" value="UniProtKB-KW"/>
</dbReference>
<sequence>MDLLHPSEYETDGLCEGIPVRKHAAADLEEIGAFKAQEDWGDLVAPTSNYRGILGPEYNFIAVTMPECIPDRLEIVCYANEFGFLYDDVIDISNQSDANIMNDEAMDAFREGSQNGKIDVLRSGKRQIQARILNTMMTIDRPRALVVMRAWATFLEQGSGRQHDQQFQTLEEYLLYRCNDAGQTIWSALLTFGCAITIPEDETDICAGLIKPAFTAACLTNDLFSYDKEYEVAQVVGLHGLVNALWVLMHEHSVSLEVAKNMCRMRIKDEVAKYTRIVKETMSRNDISSGAKRYIELMQYIVSGTVVWTLQCPRYHKNVQYNERQLLRKKDGVAKHPTTYQWPSQKNNTDSYSQSILIDNQKAKMDVFSKSYTSPNEGTRQSSSPTGATYPTNSTSGLRYGFNEGRDWGIVEFSRGVALPKLREEFILEPYHYMSSMPSKGVRHMVIDGIQFWLSVSQQSTAIIRSVINTIHTSSIMLDDVQDGSQLRRGNPSAHIIFGEAQTINAATFQYVQATAEIRRLTNPLCLDIFIEEMRRLFIGQGLDLHWTDRVMCPSLTEYLQMVDGTRLMAAESPHRDQADMEHLCRLLGRYYQIRDDYQNLVSEEVVISSGPKVAKIADKLQYTAQKGFCEDLDEGKFSLPLIHALAHTDKAIHLQGLLHERRRKGRLTKEQKQYILSQMHDAGSLTYVLQLLQALHAELDAEVRRLESIFGQENHEIRLMLALIRL</sequence>
<evidence type="ECO:0000256" key="2">
    <source>
        <dbReference type="ARBA" id="ARBA00022723"/>
    </source>
</evidence>
<dbReference type="GO" id="GO:0004659">
    <property type="term" value="F:prenyltransferase activity"/>
    <property type="evidence" value="ECO:0007669"/>
    <property type="project" value="InterPro"/>
</dbReference>
<dbReference type="GO" id="GO:0008299">
    <property type="term" value="P:isoprenoid biosynthetic process"/>
    <property type="evidence" value="ECO:0007669"/>
    <property type="project" value="InterPro"/>
</dbReference>
<dbReference type="Proteomes" id="UP001305414">
    <property type="component" value="Unassembled WGS sequence"/>
</dbReference>
<gene>
    <name evidence="5" type="ORF">RRF57_000607</name>
</gene>
<name>A0AAN7Z5N7_9PEZI</name>
<keyword evidence="3" id="KW-0460">Magnesium</keyword>
<keyword evidence="6" id="KW-1185">Reference proteome</keyword>
<dbReference type="PROSITE" id="PS00723">
    <property type="entry name" value="POLYPRENYL_SYNTHASE_1"/>
    <property type="match status" value="1"/>
</dbReference>
<keyword evidence="1" id="KW-0808">Transferase</keyword>
<dbReference type="AlphaFoldDB" id="A0AAN7Z5N7"/>
<dbReference type="GO" id="GO:0046165">
    <property type="term" value="P:alcohol biosynthetic process"/>
    <property type="evidence" value="ECO:0007669"/>
    <property type="project" value="UniProtKB-ARBA"/>
</dbReference>
<evidence type="ECO:0000313" key="6">
    <source>
        <dbReference type="Proteomes" id="UP001305414"/>
    </source>
</evidence>
<evidence type="ECO:0000256" key="4">
    <source>
        <dbReference type="SAM" id="MobiDB-lite"/>
    </source>
</evidence>
<evidence type="ECO:0000256" key="3">
    <source>
        <dbReference type="ARBA" id="ARBA00022842"/>
    </source>
</evidence>
<protein>
    <submittedName>
        <fullName evidence="5">Uncharacterized protein</fullName>
    </submittedName>
</protein>
<dbReference type="PANTHER" id="PTHR12001">
    <property type="entry name" value="GERANYLGERANYL PYROPHOSPHATE SYNTHASE"/>
    <property type="match status" value="1"/>
</dbReference>
<keyword evidence="2" id="KW-0479">Metal-binding</keyword>
<evidence type="ECO:0000313" key="5">
    <source>
        <dbReference type="EMBL" id="KAK5624891.1"/>
    </source>
</evidence>
<dbReference type="EMBL" id="JAWHQM010000002">
    <property type="protein sequence ID" value="KAK5624891.1"/>
    <property type="molecule type" value="Genomic_DNA"/>
</dbReference>
<dbReference type="Pfam" id="PF00348">
    <property type="entry name" value="polyprenyl_synt"/>
    <property type="match status" value="1"/>
</dbReference>
<dbReference type="InterPro" id="IPR000092">
    <property type="entry name" value="Polyprenyl_synt"/>
</dbReference>
<dbReference type="Pfam" id="PF19086">
    <property type="entry name" value="Terpene_syn_C_2"/>
    <property type="match status" value="1"/>
</dbReference>
<dbReference type="PROSITE" id="PS00444">
    <property type="entry name" value="POLYPRENYL_SYNTHASE_2"/>
    <property type="match status" value="1"/>
</dbReference>
<comment type="caution">
    <text evidence="5">The sequence shown here is derived from an EMBL/GenBank/DDBJ whole genome shotgun (WGS) entry which is preliminary data.</text>
</comment>
<evidence type="ECO:0000256" key="1">
    <source>
        <dbReference type="ARBA" id="ARBA00022679"/>
    </source>
</evidence>
<accession>A0AAN7Z5N7</accession>
<dbReference type="InterPro" id="IPR033749">
    <property type="entry name" value="Polyprenyl_synt_CS"/>
</dbReference>
<dbReference type="InterPro" id="IPR008949">
    <property type="entry name" value="Isoprenoid_synthase_dom_sf"/>
</dbReference>
<feature type="region of interest" description="Disordered" evidence="4">
    <location>
        <begin position="371"/>
        <end position="396"/>
    </location>
</feature>
<reference evidence="5 6" key="1">
    <citation type="submission" date="2023-10" db="EMBL/GenBank/DDBJ databases">
        <title>Draft genome sequence of Xylaria bambusicola isolate GMP-LS, the root and basal stem rot pathogen of sugarcane in Indonesia.</title>
        <authorList>
            <person name="Selvaraj P."/>
            <person name="Muralishankar V."/>
            <person name="Muruganantham S."/>
            <person name="Sp S."/>
            <person name="Haryani S."/>
            <person name="Lau K.J.X."/>
            <person name="Naqvi N.I."/>
        </authorList>
    </citation>
    <scope>NUCLEOTIDE SEQUENCE [LARGE SCALE GENOMIC DNA]</scope>
    <source>
        <strain evidence="5">GMP-LS</strain>
    </source>
</reference>